<accession>A0A7S3B1G7</accession>
<evidence type="ECO:0000313" key="1">
    <source>
        <dbReference type="EMBL" id="CAE0121749.1"/>
    </source>
</evidence>
<reference evidence="1" key="1">
    <citation type="submission" date="2021-01" db="EMBL/GenBank/DDBJ databases">
        <authorList>
            <person name="Corre E."/>
            <person name="Pelletier E."/>
            <person name="Niang G."/>
            <person name="Scheremetjew M."/>
            <person name="Finn R."/>
            <person name="Kale V."/>
            <person name="Holt S."/>
            <person name="Cochrane G."/>
            <person name="Meng A."/>
            <person name="Brown T."/>
            <person name="Cohen L."/>
        </authorList>
    </citation>
    <scope>NUCLEOTIDE SEQUENCE</scope>
    <source>
        <strain evidence="1">CCMP281</strain>
    </source>
</reference>
<dbReference type="EMBL" id="HBHX01040462">
    <property type="protein sequence ID" value="CAE0121749.1"/>
    <property type="molecule type" value="Transcribed_RNA"/>
</dbReference>
<name>A0A7S3B1G7_9EUKA</name>
<organism evidence="1">
    <name type="scientific">Haptolina ericina</name>
    <dbReference type="NCBI Taxonomy" id="156174"/>
    <lineage>
        <taxon>Eukaryota</taxon>
        <taxon>Haptista</taxon>
        <taxon>Haptophyta</taxon>
        <taxon>Prymnesiophyceae</taxon>
        <taxon>Prymnesiales</taxon>
        <taxon>Prymnesiaceae</taxon>
        <taxon>Haptolina</taxon>
    </lineage>
</organism>
<gene>
    <name evidence="1" type="ORF">HERI1096_LOCUS22450</name>
</gene>
<sequence length="156" mass="17236">MEALQSTYQQDCTNTKHAVTPDWFAECSTAHPCFSIRTPTETRYNMGNSTKGGDAGQGVMWCIDHLQGYVYTKVKDAFGVTYFEADDIRSSPPPSCRFFVGFDSSSSQYDIGVFDQDRLQCTLQELGGAVGIRHFELIVTKAQANGTLPSSHLPFS</sequence>
<proteinExistence type="predicted"/>
<dbReference type="AlphaFoldDB" id="A0A7S3B1G7"/>
<protein>
    <submittedName>
        <fullName evidence="1">Uncharacterized protein</fullName>
    </submittedName>
</protein>